<name>A0A645F4E8_9ZZZZ</name>
<dbReference type="AlphaFoldDB" id="A0A645F4E8"/>
<reference evidence="2" key="1">
    <citation type="submission" date="2019-08" db="EMBL/GenBank/DDBJ databases">
        <authorList>
            <person name="Kucharzyk K."/>
            <person name="Murdoch R.W."/>
            <person name="Higgins S."/>
            <person name="Loffler F."/>
        </authorList>
    </citation>
    <scope>NUCLEOTIDE SEQUENCE</scope>
</reference>
<sequence>MADCIATKEGHGQQAKHNGKLGEDGPRKGLNGGVIDHFSVGQAAVNGAILADAVEHYNGIMHREADDGQHSR</sequence>
<evidence type="ECO:0000256" key="1">
    <source>
        <dbReference type="SAM" id="MobiDB-lite"/>
    </source>
</evidence>
<evidence type="ECO:0000313" key="2">
    <source>
        <dbReference type="EMBL" id="MPN09047.1"/>
    </source>
</evidence>
<organism evidence="2">
    <name type="scientific">bioreactor metagenome</name>
    <dbReference type="NCBI Taxonomy" id="1076179"/>
    <lineage>
        <taxon>unclassified sequences</taxon>
        <taxon>metagenomes</taxon>
        <taxon>ecological metagenomes</taxon>
    </lineage>
</organism>
<feature type="compositionally biased region" description="Basic and acidic residues" evidence="1">
    <location>
        <begin position="1"/>
        <end position="11"/>
    </location>
</feature>
<dbReference type="EMBL" id="VSSQ01055143">
    <property type="protein sequence ID" value="MPN09047.1"/>
    <property type="molecule type" value="Genomic_DNA"/>
</dbReference>
<proteinExistence type="predicted"/>
<accession>A0A645F4E8</accession>
<feature type="region of interest" description="Disordered" evidence="1">
    <location>
        <begin position="1"/>
        <end position="28"/>
    </location>
</feature>
<comment type="caution">
    <text evidence="2">The sequence shown here is derived from an EMBL/GenBank/DDBJ whole genome shotgun (WGS) entry which is preliminary data.</text>
</comment>
<protein>
    <submittedName>
        <fullName evidence="2">Uncharacterized protein</fullName>
    </submittedName>
</protein>
<gene>
    <name evidence="2" type="ORF">SDC9_156335</name>
</gene>